<dbReference type="SMART" id="SM00331">
    <property type="entry name" value="PP2C_SIG"/>
    <property type="match status" value="1"/>
</dbReference>
<evidence type="ECO:0000313" key="3">
    <source>
        <dbReference type="EMBL" id="GEM48427.1"/>
    </source>
</evidence>
<dbReference type="InterPro" id="IPR036457">
    <property type="entry name" value="PPM-type-like_dom_sf"/>
</dbReference>
<organism evidence="3 4">
    <name type="scientific">Deinococcus cellulosilyticus (strain DSM 18568 / NBRC 106333 / KACC 11606 / 5516J-15)</name>
    <dbReference type="NCBI Taxonomy" id="1223518"/>
    <lineage>
        <taxon>Bacteria</taxon>
        <taxon>Thermotogati</taxon>
        <taxon>Deinococcota</taxon>
        <taxon>Deinococci</taxon>
        <taxon>Deinococcales</taxon>
        <taxon>Deinococcaceae</taxon>
        <taxon>Deinococcus</taxon>
    </lineage>
</organism>
<dbReference type="InterPro" id="IPR001932">
    <property type="entry name" value="PPM-type_phosphatase-like_dom"/>
</dbReference>
<gene>
    <name evidence="3" type="ORF">DC3_40620</name>
</gene>
<dbReference type="Proteomes" id="UP000321306">
    <property type="component" value="Unassembled WGS sequence"/>
</dbReference>
<dbReference type="SMART" id="SM00332">
    <property type="entry name" value="PP2Cc"/>
    <property type="match status" value="1"/>
</dbReference>
<feature type="domain" description="PPM-type phosphatase" evidence="2">
    <location>
        <begin position="11"/>
        <end position="244"/>
    </location>
</feature>
<dbReference type="InterPro" id="IPR015655">
    <property type="entry name" value="PP2C"/>
</dbReference>
<dbReference type="Pfam" id="PF13672">
    <property type="entry name" value="PP2C_2"/>
    <property type="match status" value="1"/>
</dbReference>
<reference evidence="3 4" key="1">
    <citation type="submission" date="2019-07" db="EMBL/GenBank/DDBJ databases">
        <title>Whole genome shotgun sequence of Deinococcus cellulosilyticus NBRC 106333.</title>
        <authorList>
            <person name="Hosoyama A."/>
            <person name="Uohara A."/>
            <person name="Ohji S."/>
            <person name="Ichikawa N."/>
        </authorList>
    </citation>
    <scope>NUCLEOTIDE SEQUENCE [LARGE SCALE GENOMIC DNA]</scope>
    <source>
        <strain evidence="3 4">NBRC 106333</strain>
    </source>
</reference>
<dbReference type="PANTHER" id="PTHR47992">
    <property type="entry name" value="PROTEIN PHOSPHATASE"/>
    <property type="match status" value="1"/>
</dbReference>
<keyword evidence="4" id="KW-1185">Reference proteome</keyword>
<keyword evidence="1" id="KW-1133">Transmembrane helix</keyword>
<evidence type="ECO:0000313" key="4">
    <source>
        <dbReference type="Proteomes" id="UP000321306"/>
    </source>
</evidence>
<comment type="caution">
    <text evidence="3">The sequence shown here is derived from an EMBL/GenBank/DDBJ whole genome shotgun (WGS) entry which is preliminary data.</text>
</comment>
<dbReference type="NCBIfam" id="NF033484">
    <property type="entry name" value="Stp1_PP2C_phos"/>
    <property type="match status" value="1"/>
</dbReference>
<accession>A0A511N7F3</accession>
<dbReference type="PROSITE" id="PS51746">
    <property type="entry name" value="PPM_2"/>
    <property type="match status" value="1"/>
</dbReference>
<evidence type="ECO:0000259" key="2">
    <source>
        <dbReference type="PROSITE" id="PS51746"/>
    </source>
</evidence>
<protein>
    <recommendedName>
        <fullName evidence="2">PPM-type phosphatase domain-containing protein</fullName>
    </recommendedName>
</protein>
<feature type="transmembrane region" description="Helical" evidence="1">
    <location>
        <begin position="282"/>
        <end position="302"/>
    </location>
</feature>
<proteinExistence type="predicted"/>
<keyword evidence="1" id="KW-0472">Membrane</keyword>
<dbReference type="Gene3D" id="3.60.40.10">
    <property type="entry name" value="PPM-type phosphatase domain"/>
    <property type="match status" value="1"/>
</dbReference>
<dbReference type="CDD" id="cd00143">
    <property type="entry name" value="PP2Cc"/>
    <property type="match status" value="1"/>
</dbReference>
<sequence length="308" mass="34573">MIRIVKPGALNVSYLTDQGRIRNLNEDAILTLTLPYGGLYAVADGMGGHRSGDYASQLALKELQQNYAKDKSSNPHRLLQAIEAANQAVYQASRAPDKRGMGTTLTTVLIEHNYAWIANIGDSRAYLFRDGHMTQITRDHSWVAEQVRAGIITEEEALKHTMRNVLINAMGSSRDVKLDLYMQELEYGDLLLICTDGIHGMLMDTQIEQVLKTSQFTEDRVKNLVHEANEAGGIDNISAIVIEVQKLRPQKPPVKAYTVPQNPQGIQYYYDLFGTRQQGNLLWLWVMLVGLVLLFIEVMVLTRQMPGT</sequence>
<dbReference type="SUPFAM" id="SSF81606">
    <property type="entry name" value="PP2C-like"/>
    <property type="match status" value="1"/>
</dbReference>
<dbReference type="AlphaFoldDB" id="A0A511N7F3"/>
<name>A0A511N7F3_DEIC1</name>
<dbReference type="GO" id="GO:0004722">
    <property type="term" value="F:protein serine/threonine phosphatase activity"/>
    <property type="evidence" value="ECO:0007669"/>
    <property type="project" value="InterPro"/>
</dbReference>
<dbReference type="EMBL" id="BJXB01000021">
    <property type="protein sequence ID" value="GEM48427.1"/>
    <property type="molecule type" value="Genomic_DNA"/>
</dbReference>
<keyword evidence="1" id="KW-0812">Transmembrane</keyword>
<dbReference type="OrthoDB" id="9801841at2"/>
<evidence type="ECO:0000256" key="1">
    <source>
        <dbReference type="SAM" id="Phobius"/>
    </source>
</evidence>